<keyword evidence="2" id="KW-1185">Reference proteome</keyword>
<evidence type="ECO:0008006" key="3">
    <source>
        <dbReference type="Google" id="ProtNLM"/>
    </source>
</evidence>
<evidence type="ECO:0000313" key="2">
    <source>
        <dbReference type="Proteomes" id="UP001181693"/>
    </source>
</evidence>
<organism evidence="1 2">
    <name type="scientific">Pyxicephalus adspersus</name>
    <name type="common">African bullfrog</name>
    <dbReference type="NCBI Taxonomy" id="30357"/>
    <lineage>
        <taxon>Eukaryota</taxon>
        <taxon>Metazoa</taxon>
        <taxon>Chordata</taxon>
        <taxon>Craniata</taxon>
        <taxon>Vertebrata</taxon>
        <taxon>Euteleostomi</taxon>
        <taxon>Amphibia</taxon>
        <taxon>Batrachia</taxon>
        <taxon>Anura</taxon>
        <taxon>Neobatrachia</taxon>
        <taxon>Ranoidea</taxon>
        <taxon>Pyxicephalidae</taxon>
        <taxon>Pyxicephalinae</taxon>
        <taxon>Pyxicephalus</taxon>
    </lineage>
</organism>
<dbReference type="EMBL" id="DYDO01000004">
    <property type="protein sequence ID" value="DBA25911.1"/>
    <property type="molecule type" value="Genomic_DNA"/>
</dbReference>
<evidence type="ECO:0000313" key="1">
    <source>
        <dbReference type="EMBL" id="DBA25911.1"/>
    </source>
</evidence>
<sequence length="82" mass="9579">MYLLMLSQLQHFLGSINSSLINCTGLLFIKNYMNPCSLPNYSICPQCFLRLLLKQYGEQPKAKCICYFECTKKHYFKGTVHF</sequence>
<reference evidence="1" key="1">
    <citation type="thesis" date="2020" institute="ProQuest LLC" country="789 East Eisenhower Parkway, Ann Arbor, MI, USA">
        <title>Comparative Genomics and Chromosome Evolution.</title>
        <authorList>
            <person name="Mudd A.B."/>
        </authorList>
    </citation>
    <scope>NUCLEOTIDE SEQUENCE</scope>
    <source>
        <strain evidence="1">1538</strain>
        <tissue evidence="1">Blood</tissue>
    </source>
</reference>
<proteinExistence type="predicted"/>
<accession>A0AAV3AN81</accession>
<protein>
    <recommendedName>
        <fullName evidence="3">Secreted protein</fullName>
    </recommendedName>
</protein>
<comment type="caution">
    <text evidence="1">The sequence shown here is derived from an EMBL/GenBank/DDBJ whole genome shotgun (WGS) entry which is preliminary data.</text>
</comment>
<name>A0AAV3AN81_PYXAD</name>
<dbReference type="AlphaFoldDB" id="A0AAV3AN81"/>
<gene>
    <name evidence="1" type="ORF">GDO54_010238</name>
</gene>
<dbReference type="Proteomes" id="UP001181693">
    <property type="component" value="Unassembled WGS sequence"/>
</dbReference>